<protein>
    <recommendedName>
        <fullName evidence="5">Inhibitor I9 domain-containing protein</fullName>
    </recommendedName>
</protein>
<dbReference type="GeneID" id="54581911"/>
<dbReference type="Gene3D" id="3.30.70.80">
    <property type="entry name" value="Peptidase S8 propeptide/proteinase inhibitor I9"/>
    <property type="match status" value="1"/>
</dbReference>
<comment type="similarity">
    <text evidence="1">Belongs to the protease inhibitor I9 family.</text>
</comment>
<reference evidence="3" key="1">
    <citation type="journal article" date="2020" name="Stud. Mycol.">
        <title>101 Dothideomycetes genomes: a test case for predicting lifestyles and emergence of pathogens.</title>
        <authorList>
            <person name="Haridas S."/>
            <person name="Albert R."/>
            <person name="Binder M."/>
            <person name="Bloem J."/>
            <person name="Labutti K."/>
            <person name="Salamov A."/>
            <person name="Andreopoulos B."/>
            <person name="Baker S."/>
            <person name="Barry K."/>
            <person name="Bills G."/>
            <person name="Bluhm B."/>
            <person name="Cannon C."/>
            <person name="Castanera R."/>
            <person name="Culley D."/>
            <person name="Daum C."/>
            <person name="Ezra D."/>
            <person name="Gonzalez J."/>
            <person name="Henrissat B."/>
            <person name="Kuo A."/>
            <person name="Liang C."/>
            <person name="Lipzen A."/>
            <person name="Lutzoni F."/>
            <person name="Magnuson J."/>
            <person name="Mondo S."/>
            <person name="Nolan M."/>
            <person name="Ohm R."/>
            <person name="Pangilinan J."/>
            <person name="Park H.-J."/>
            <person name="Ramirez L."/>
            <person name="Alfaro M."/>
            <person name="Sun H."/>
            <person name="Tritt A."/>
            <person name="Yoshinaga Y."/>
            <person name="Zwiers L.-H."/>
            <person name="Turgeon B."/>
            <person name="Goodwin S."/>
            <person name="Spatafora J."/>
            <person name="Crous P."/>
            <person name="Grigoriev I."/>
        </authorList>
    </citation>
    <scope>NUCLEOTIDE SEQUENCE</scope>
    <source>
        <strain evidence="3">CBS 122368</strain>
    </source>
</reference>
<feature type="signal peptide" evidence="2">
    <location>
        <begin position="1"/>
        <end position="19"/>
    </location>
</feature>
<organism evidence="3 4">
    <name type="scientific">Trematosphaeria pertusa</name>
    <dbReference type="NCBI Taxonomy" id="390896"/>
    <lineage>
        <taxon>Eukaryota</taxon>
        <taxon>Fungi</taxon>
        <taxon>Dikarya</taxon>
        <taxon>Ascomycota</taxon>
        <taxon>Pezizomycotina</taxon>
        <taxon>Dothideomycetes</taxon>
        <taxon>Pleosporomycetidae</taxon>
        <taxon>Pleosporales</taxon>
        <taxon>Massarineae</taxon>
        <taxon>Trematosphaeriaceae</taxon>
        <taxon>Trematosphaeria</taxon>
    </lineage>
</organism>
<evidence type="ECO:0000313" key="3">
    <source>
        <dbReference type="EMBL" id="KAF2250627.1"/>
    </source>
</evidence>
<dbReference type="RefSeq" id="XP_033685631.1">
    <property type="nucleotide sequence ID" value="XM_033828581.1"/>
</dbReference>
<proteinExistence type="inferred from homology"/>
<dbReference type="SUPFAM" id="SSF54897">
    <property type="entry name" value="Protease propeptides/inhibitors"/>
    <property type="match status" value="1"/>
</dbReference>
<dbReference type="EMBL" id="ML987193">
    <property type="protein sequence ID" value="KAF2250627.1"/>
    <property type="molecule type" value="Genomic_DNA"/>
</dbReference>
<dbReference type="AlphaFoldDB" id="A0A6A6IKB2"/>
<sequence length="103" mass="10950">MRFALLSFVLALFVAITMAVAPLQPVIISFPKEAPDSLLESAKEAIKKAGGVITHEYNIIKGFACQAPASILETVSAMSAEFPALIESDGIMTTQEQESKAGH</sequence>
<name>A0A6A6IKB2_9PLEO</name>
<keyword evidence="2" id="KW-0732">Signal</keyword>
<dbReference type="Proteomes" id="UP000800094">
    <property type="component" value="Unassembled WGS sequence"/>
</dbReference>
<evidence type="ECO:0008006" key="5">
    <source>
        <dbReference type="Google" id="ProtNLM"/>
    </source>
</evidence>
<keyword evidence="4" id="KW-1185">Reference proteome</keyword>
<evidence type="ECO:0000313" key="4">
    <source>
        <dbReference type="Proteomes" id="UP000800094"/>
    </source>
</evidence>
<dbReference type="PANTHER" id="PTHR28288:SF1">
    <property type="entry name" value="INHIBITOR I9 DOMAIN-CONTAINING PROTEIN"/>
    <property type="match status" value="1"/>
</dbReference>
<evidence type="ECO:0000256" key="2">
    <source>
        <dbReference type="SAM" id="SignalP"/>
    </source>
</evidence>
<dbReference type="GO" id="GO:0004866">
    <property type="term" value="F:endopeptidase inhibitor activity"/>
    <property type="evidence" value="ECO:0007669"/>
    <property type="project" value="TreeGrafter"/>
</dbReference>
<dbReference type="InterPro" id="IPR052471">
    <property type="entry name" value="PBI_I9"/>
</dbReference>
<dbReference type="OrthoDB" id="3888684at2759"/>
<gene>
    <name evidence="3" type="ORF">BU26DRAFT_517454</name>
</gene>
<dbReference type="PANTHER" id="PTHR28288">
    <property type="entry name" value="PROTEASE B INHIBITOR 2"/>
    <property type="match status" value="1"/>
</dbReference>
<evidence type="ECO:0000256" key="1">
    <source>
        <dbReference type="ARBA" id="ARBA00038069"/>
    </source>
</evidence>
<dbReference type="InterPro" id="IPR037045">
    <property type="entry name" value="S8pro/Inhibitor_I9_sf"/>
</dbReference>
<feature type="chain" id="PRO_5025665734" description="Inhibitor I9 domain-containing protein" evidence="2">
    <location>
        <begin position="20"/>
        <end position="103"/>
    </location>
</feature>
<dbReference type="GO" id="GO:0042144">
    <property type="term" value="P:vacuole fusion, non-autophagic"/>
    <property type="evidence" value="ECO:0007669"/>
    <property type="project" value="TreeGrafter"/>
</dbReference>
<accession>A0A6A6IKB2</accession>